<name>A0A8C0UL69_CYACU</name>
<reference evidence="2" key="2">
    <citation type="submission" date="2025-09" db="UniProtKB">
        <authorList>
            <consortium name="Ensembl"/>
        </authorList>
    </citation>
    <scope>IDENTIFICATION</scope>
</reference>
<dbReference type="Proteomes" id="UP000694410">
    <property type="component" value="Unplaced"/>
</dbReference>
<sequence>PSQPLLTRLSCICGFVLTVLYRESRPHSHPGTPPLNPGGERWPGQSPRTNPPVLRGKMARSEPQNESLHPEGKDGPVRAAGPDPLHRTGSPVLRGKMARLASGSQSETAPTSGYVAPTPTSALPLPFPPPYAMTSQLAS</sequence>
<feature type="region of interest" description="Disordered" evidence="1">
    <location>
        <begin position="24"/>
        <end position="139"/>
    </location>
</feature>
<organism evidence="2 3">
    <name type="scientific">Cyanistes caeruleus</name>
    <name type="common">Eurasian blue tit</name>
    <name type="synonym">Parus caeruleus</name>
    <dbReference type="NCBI Taxonomy" id="156563"/>
    <lineage>
        <taxon>Eukaryota</taxon>
        <taxon>Metazoa</taxon>
        <taxon>Chordata</taxon>
        <taxon>Craniata</taxon>
        <taxon>Vertebrata</taxon>
        <taxon>Euteleostomi</taxon>
        <taxon>Archelosauria</taxon>
        <taxon>Archosauria</taxon>
        <taxon>Dinosauria</taxon>
        <taxon>Saurischia</taxon>
        <taxon>Theropoda</taxon>
        <taxon>Coelurosauria</taxon>
        <taxon>Aves</taxon>
        <taxon>Neognathae</taxon>
        <taxon>Neoaves</taxon>
        <taxon>Telluraves</taxon>
        <taxon>Australaves</taxon>
        <taxon>Passeriformes</taxon>
        <taxon>Paridae</taxon>
        <taxon>Cyanistes</taxon>
    </lineage>
</organism>
<feature type="compositionally biased region" description="Polar residues" evidence="1">
    <location>
        <begin position="102"/>
        <end position="111"/>
    </location>
</feature>
<accession>A0A8C0UL69</accession>
<dbReference type="Ensembl" id="ENSCCET00000017768.1">
    <property type="protein sequence ID" value="ENSCCEP00000011339.1"/>
    <property type="gene ID" value="ENSCCEG00000011124.1"/>
</dbReference>
<proteinExistence type="predicted"/>
<evidence type="ECO:0000313" key="3">
    <source>
        <dbReference type="Proteomes" id="UP000694410"/>
    </source>
</evidence>
<reference evidence="2" key="1">
    <citation type="submission" date="2025-08" db="UniProtKB">
        <authorList>
            <consortium name="Ensembl"/>
        </authorList>
    </citation>
    <scope>IDENTIFICATION</scope>
</reference>
<keyword evidence="3" id="KW-1185">Reference proteome</keyword>
<dbReference type="AlphaFoldDB" id="A0A8C0UL69"/>
<evidence type="ECO:0000256" key="1">
    <source>
        <dbReference type="SAM" id="MobiDB-lite"/>
    </source>
</evidence>
<protein>
    <submittedName>
        <fullName evidence="2">Uncharacterized protein</fullName>
    </submittedName>
</protein>
<evidence type="ECO:0000313" key="2">
    <source>
        <dbReference type="Ensembl" id="ENSCCEP00000011339.1"/>
    </source>
</evidence>